<keyword evidence="6" id="KW-0539">Nucleus</keyword>
<keyword evidence="7" id="KW-0175">Coiled coil</keyword>
<comment type="subcellular location">
    <subcellularLocation>
        <location evidence="1">Nucleus</location>
    </subcellularLocation>
</comment>
<keyword evidence="5" id="KW-0508">mRNA splicing</keyword>
<accession>A0A835PFH2</accession>
<dbReference type="GO" id="GO:0071013">
    <property type="term" value="C:catalytic step 2 spliceosome"/>
    <property type="evidence" value="ECO:0007669"/>
    <property type="project" value="TreeGrafter"/>
</dbReference>
<dbReference type="PANTHER" id="PTHR13296:SF0">
    <property type="entry name" value="PRE-MRNA-SPLICING FACTOR SPF27"/>
    <property type="match status" value="1"/>
</dbReference>
<organism evidence="9 11">
    <name type="scientific">Vanilla planifolia</name>
    <name type="common">Vanilla</name>
    <dbReference type="NCBI Taxonomy" id="51239"/>
    <lineage>
        <taxon>Eukaryota</taxon>
        <taxon>Viridiplantae</taxon>
        <taxon>Streptophyta</taxon>
        <taxon>Embryophyta</taxon>
        <taxon>Tracheophyta</taxon>
        <taxon>Spermatophyta</taxon>
        <taxon>Magnoliopsida</taxon>
        <taxon>Liliopsida</taxon>
        <taxon>Asparagales</taxon>
        <taxon>Orchidaceae</taxon>
        <taxon>Vanilloideae</taxon>
        <taxon>Vanilleae</taxon>
        <taxon>Vanilla</taxon>
    </lineage>
</organism>
<evidence type="ECO:0000313" key="9">
    <source>
        <dbReference type="EMBL" id="KAG0450989.1"/>
    </source>
</evidence>
<evidence type="ECO:0000256" key="2">
    <source>
        <dbReference type="ARBA" id="ARBA00010788"/>
    </source>
</evidence>
<feature type="coiled-coil region" evidence="7">
    <location>
        <begin position="157"/>
        <end position="184"/>
    </location>
</feature>
<dbReference type="GO" id="GO:0006397">
    <property type="term" value="P:mRNA processing"/>
    <property type="evidence" value="ECO:0007669"/>
    <property type="project" value="UniProtKB-KW"/>
</dbReference>
<comment type="similarity">
    <text evidence="2">Belongs to the SPF27 family.</text>
</comment>
<dbReference type="GO" id="GO:0071011">
    <property type="term" value="C:precatalytic spliceosome"/>
    <property type="evidence" value="ECO:0007669"/>
    <property type="project" value="TreeGrafter"/>
</dbReference>
<evidence type="ECO:0000256" key="4">
    <source>
        <dbReference type="ARBA" id="ARBA00022728"/>
    </source>
</evidence>
<evidence type="ECO:0000256" key="7">
    <source>
        <dbReference type="SAM" id="Coils"/>
    </source>
</evidence>
<dbReference type="Proteomes" id="UP000636800">
    <property type="component" value="Unassembled WGS sequence"/>
</dbReference>
<evidence type="ECO:0000256" key="1">
    <source>
        <dbReference type="ARBA" id="ARBA00004123"/>
    </source>
</evidence>
<keyword evidence="3" id="KW-0507">mRNA processing</keyword>
<name>A0A835PFH2_VANPL</name>
<reference evidence="10 11" key="1">
    <citation type="journal article" date="2020" name="Nat. Food">
        <title>A phased Vanilla planifolia genome enables genetic improvement of flavour and production.</title>
        <authorList>
            <person name="Hasing T."/>
            <person name="Tang H."/>
            <person name="Brym M."/>
            <person name="Khazi F."/>
            <person name="Huang T."/>
            <person name="Chambers A.H."/>
        </authorList>
    </citation>
    <scope>NUCLEOTIDE SEQUENCE [LARGE SCALE GENOMIC DNA]</scope>
    <source>
        <tissue evidence="9">Leaf</tissue>
    </source>
</reference>
<keyword evidence="10" id="KW-1185">Reference proteome</keyword>
<evidence type="ECO:0000313" key="8">
    <source>
        <dbReference type="EMBL" id="KAG0450893.1"/>
    </source>
</evidence>
<dbReference type="AlphaFoldDB" id="A0A835PFH2"/>
<evidence type="ECO:0008006" key="12">
    <source>
        <dbReference type="Google" id="ProtNLM"/>
    </source>
</evidence>
<sequence length="245" mass="28366">MVGREILMLDAPPDPSREGWTVINQKEFIDALPYIDDDYGDPRVKEEVDTLVESEMRKSVKKPADFLKDLPPLPTLDFKSHPMLAREYDRVRASKPPATLEMSRYGLEPPPLNKRNDVAAWRQSVRNGQSLLQHQLIRIENLELMLTHGPELWKQYNKRLENFLSRMQAEALEYNEKIEAVNRERKYHQQNTAAEIDALSTQWRELCHKNIDIQAACANIQNNIEQLKTEAKELGLNLDDHMGPA</sequence>
<dbReference type="Pfam" id="PF05700">
    <property type="entry name" value="BCAS2"/>
    <property type="match status" value="1"/>
</dbReference>
<dbReference type="EMBL" id="JADCNM010000083">
    <property type="protein sequence ID" value="KAG0450989.1"/>
    <property type="molecule type" value="Genomic_DNA"/>
</dbReference>
<keyword evidence="4" id="KW-0747">Spliceosome</keyword>
<dbReference type="InterPro" id="IPR008409">
    <property type="entry name" value="SPF27"/>
</dbReference>
<evidence type="ECO:0000313" key="11">
    <source>
        <dbReference type="Proteomes" id="UP000639772"/>
    </source>
</evidence>
<evidence type="ECO:0000313" key="10">
    <source>
        <dbReference type="Proteomes" id="UP000636800"/>
    </source>
</evidence>
<comment type="caution">
    <text evidence="9">The sequence shown here is derived from an EMBL/GenBank/DDBJ whole genome shotgun (WGS) entry which is preliminary data.</text>
</comment>
<dbReference type="OrthoDB" id="205794at2759"/>
<dbReference type="GO" id="GO:0000974">
    <property type="term" value="C:Prp19 complex"/>
    <property type="evidence" value="ECO:0007669"/>
    <property type="project" value="TreeGrafter"/>
</dbReference>
<dbReference type="PANTHER" id="PTHR13296">
    <property type="entry name" value="BCAS2 PROTEIN"/>
    <property type="match status" value="1"/>
</dbReference>
<proteinExistence type="inferred from homology"/>
<dbReference type="Proteomes" id="UP000639772">
    <property type="component" value="Unassembled WGS sequence"/>
</dbReference>
<evidence type="ECO:0000256" key="5">
    <source>
        <dbReference type="ARBA" id="ARBA00023187"/>
    </source>
</evidence>
<evidence type="ECO:0000256" key="6">
    <source>
        <dbReference type="ARBA" id="ARBA00023242"/>
    </source>
</evidence>
<feature type="coiled-coil region" evidence="7">
    <location>
        <begin position="210"/>
        <end position="237"/>
    </location>
</feature>
<dbReference type="GO" id="GO:0008380">
    <property type="term" value="P:RNA splicing"/>
    <property type="evidence" value="ECO:0007669"/>
    <property type="project" value="UniProtKB-KW"/>
</dbReference>
<gene>
    <name evidence="9" type="ORF">HPP92_026460</name>
    <name evidence="8" type="ORF">HPP92_026682</name>
</gene>
<dbReference type="EMBL" id="JADCNL010000082">
    <property type="protein sequence ID" value="KAG0450893.1"/>
    <property type="molecule type" value="Genomic_DNA"/>
</dbReference>
<protein>
    <recommendedName>
        <fullName evidence="12">Pre-mRNA-splicing factor SPF27 homolog</fullName>
    </recommendedName>
</protein>
<evidence type="ECO:0000256" key="3">
    <source>
        <dbReference type="ARBA" id="ARBA00022664"/>
    </source>
</evidence>